<name>A0A8S9L9H1_BRACR</name>
<gene>
    <name evidence="2" type="ORF">F2Q70_00026965</name>
</gene>
<evidence type="ECO:0000256" key="1">
    <source>
        <dbReference type="SAM" id="MobiDB-lite"/>
    </source>
</evidence>
<protein>
    <submittedName>
        <fullName evidence="2">Uncharacterized protein</fullName>
    </submittedName>
</protein>
<feature type="region of interest" description="Disordered" evidence="1">
    <location>
        <begin position="28"/>
        <end position="54"/>
    </location>
</feature>
<organism evidence="2">
    <name type="scientific">Brassica cretica</name>
    <name type="common">Mustard</name>
    <dbReference type="NCBI Taxonomy" id="69181"/>
    <lineage>
        <taxon>Eukaryota</taxon>
        <taxon>Viridiplantae</taxon>
        <taxon>Streptophyta</taxon>
        <taxon>Embryophyta</taxon>
        <taxon>Tracheophyta</taxon>
        <taxon>Spermatophyta</taxon>
        <taxon>Magnoliopsida</taxon>
        <taxon>eudicotyledons</taxon>
        <taxon>Gunneridae</taxon>
        <taxon>Pentapetalae</taxon>
        <taxon>rosids</taxon>
        <taxon>malvids</taxon>
        <taxon>Brassicales</taxon>
        <taxon>Brassicaceae</taxon>
        <taxon>Brassiceae</taxon>
        <taxon>Brassica</taxon>
    </lineage>
</organism>
<proteinExistence type="predicted"/>
<feature type="compositionally biased region" description="Basic and acidic residues" evidence="1">
    <location>
        <begin position="28"/>
        <end position="39"/>
    </location>
</feature>
<dbReference type="EMBL" id="QGKY02000094">
    <property type="protein sequence ID" value="KAF2602902.1"/>
    <property type="molecule type" value="Genomic_DNA"/>
</dbReference>
<dbReference type="AlphaFoldDB" id="A0A8S9L9H1"/>
<accession>A0A8S9L9H1</accession>
<sequence>MEEDDLSSPPLRIPDRIFAVGHEPVGVRDDDLVDEDKNGKRSISPGHGRDTDAAGKVTVHSIIVEDKEHFKASPDLGWSDDEEDPIVDNLMSLLEQQFPFNKSSFTSGVTNLEVNRMREDAKNRGN</sequence>
<evidence type="ECO:0000313" key="2">
    <source>
        <dbReference type="EMBL" id="KAF2602902.1"/>
    </source>
</evidence>
<comment type="caution">
    <text evidence="2">The sequence shown here is derived from an EMBL/GenBank/DDBJ whole genome shotgun (WGS) entry which is preliminary data.</text>
</comment>
<reference evidence="2" key="1">
    <citation type="submission" date="2019-12" db="EMBL/GenBank/DDBJ databases">
        <title>Genome sequencing and annotation of Brassica cretica.</title>
        <authorList>
            <person name="Studholme D.J."/>
            <person name="Sarris P.F."/>
        </authorList>
    </citation>
    <scope>NUCLEOTIDE SEQUENCE</scope>
    <source>
        <strain evidence="2">PFS-102/07</strain>
        <tissue evidence="2">Leaf</tissue>
    </source>
</reference>